<dbReference type="Gene3D" id="2.60.410.10">
    <property type="entry name" value="D-Ala-D-Ala carboxypeptidase, C-terminal domain"/>
    <property type="match status" value="1"/>
</dbReference>
<evidence type="ECO:0000256" key="4">
    <source>
        <dbReference type="ARBA" id="ARBA00012448"/>
    </source>
</evidence>
<keyword evidence="7" id="KW-0732">Signal</keyword>
<dbReference type="Proteomes" id="UP000035704">
    <property type="component" value="Chromosome"/>
</dbReference>
<evidence type="ECO:0000256" key="11">
    <source>
        <dbReference type="ARBA" id="ARBA00023316"/>
    </source>
</evidence>
<dbReference type="Gene3D" id="3.40.710.10">
    <property type="entry name" value="DD-peptidase/beta-lactamase superfamily"/>
    <property type="match status" value="1"/>
</dbReference>
<dbReference type="KEGG" id="cace:CACET_c18870"/>
<keyword evidence="8 14" id="KW-0378">Hydrolase</keyword>
<name>A0A0D8IDJ4_9CLOT</name>
<dbReference type="OrthoDB" id="9791132at2"/>
<gene>
    <name evidence="14" type="primary">dacB</name>
    <name evidence="14" type="ORF">CACET_c18870</name>
</gene>
<sequence>MLKKAGIFSFILITLLSVNFYRFSEDVYANGRSSIVIDVETGRVLYENNIYEQLPMASTTKIMTALLAIENIPSDKKVKVHPKAQGIEGSSIYLEANEKVRMIDLLYGLMLRSGNDAAGAIAYEVSGSIEEFAQLMNARAKELGAKHTNFVNPHGLHDENHYTTAYDLALITREALKNPVFKEVVKAKFWTAERDGYKHFANKNKTLSICEGGDGVKTGFTKRAGRCLVSSATRNNMQFVAVTLNDGDWFNTTNELINRCFEEYEPYTVFEKDDLVKHVSVEDGKKDLLSINVPTTLVIPVKQEEKDKIISVIKAPEVLQAPVIKGQKVGQILTYLDGNLINTTDIFTNEHVDQLTTKEKILRFFRLDK</sequence>
<dbReference type="UniPathway" id="UPA00219"/>
<keyword evidence="10" id="KW-0573">Peptidoglycan synthesis</keyword>
<keyword evidence="5 14" id="KW-0121">Carboxypeptidase</keyword>
<dbReference type="GO" id="GO:0071555">
    <property type="term" value="P:cell wall organization"/>
    <property type="evidence" value="ECO:0007669"/>
    <property type="project" value="UniProtKB-KW"/>
</dbReference>
<comment type="pathway">
    <text evidence="2">Cell wall biogenesis; peptidoglycan biosynthesis.</text>
</comment>
<keyword evidence="15" id="KW-1185">Reference proteome</keyword>
<dbReference type="InterPro" id="IPR012338">
    <property type="entry name" value="Beta-lactam/transpept-like"/>
</dbReference>
<dbReference type="AlphaFoldDB" id="A0A0D8IDJ4"/>
<organism evidence="14 15">
    <name type="scientific">Clostridium aceticum</name>
    <dbReference type="NCBI Taxonomy" id="84022"/>
    <lineage>
        <taxon>Bacteria</taxon>
        <taxon>Bacillati</taxon>
        <taxon>Bacillota</taxon>
        <taxon>Clostridia</taxon>
        <taxon>Eubacteriales</taxon>
        <taxon>Clostridiaceae</taxon>
        <taxon>Clostridium</taxon>
    </lineage>
</organism>
<keyword evidence="9" id="KW-0133">Cell shape</keyword>
<evidence type="ECO:0000256" key="13">
    <source>
        <dbReference type="RuleBase" id="RU004016"/>
    </source>
</evidence>
<evidence type="ECO:0000256" key="2">
    <source>
        <dbReference type="ARBA" id="ARBA00004752"/>
    </source>
</evidence>
<dbReference type="InterPro" id="IPR012907">
    <property type="entry name" value="Peptidase_S11_C"/>
</dbReference>
<dbReference type="Pfam" id="PF00768">
    <property type="entry name" value="Peptidase_S11"/>
    <property type="match status" value="1"/>
</dbReference>
<dbReference type="EC" id="3.4.16.4" evidence="4"/>
<evidence type="ECO:0000313" key="15">
    <source>
        <dbReference type="Proteomes" id="UP000035704"/>
    </source>
</evidence>
<proteinExistence type="inferred from homology"/>
<reference evidence="14 15" key="1">
    <citation type="submission" date="2014-10" db="EMBL/GenBank/DDBJ databases">
        <title>Genome sequence of Clostridium aceticum DSM 1496.</title>
        <authorList>
            <person name="Poehlein A."/>
            <person name="Schiel-Bengelsdorf B."/>
            <person name="Gottschalk G."/>
            <person name="Duerre P."/>
            <person name="Daniel R."/>
        </authorList>
    </citation>
    <scope>NUCLEOTIDE SEQUENCE [LARGE SCALE GENOMIC DNA]</scope>
    <source>
        <strain evidence="14 15">DSM 1496</strain>
    </source>
</reference>
<evidence type="ECO:0000256" key="5">
    <source>
        <dbReference type="ARBA" id="ARBA00022645"/>
    </source>
</evidence>
<keyword evidence="11" id="KW-0961">Cell wall biogenesis/degradation</keyword>
<dbReference type="InterPro" id="IPR018044">
    <property type="entry name" value="Peptidase_S11"/>
</dbReference>
<dbReference type="PRINTS" id="PR00725">
    <property type="entry name" value="DADACBPTASE1"/>
</dbReference>
<dbReference type="SMART" id="SM00936">
    <property type="entry name" value="PBP5_C"/>
    <property type="match status" value="1"/>
</dbReference>
<dbReference type="InterPro" id="IPR015956">
    <property type="entry name" value="Peniciliin-bd_prot_C_sf"/>
</dbReference>
<evidence type="ECO:0000256" key="12">
    <source>
        <dbReference type="ARBA" id="ARBA00034000"/>
    </source>
</evidence>
<dbReference type="PANTHER" id="PTHR21581">
    <property type="entry name" value="D-ALANYL-D-ALANINE CARBOXYPEPTIDASE"/>
    <property type="match status" value="1"/>
</dbReference>
<evidence type="ECO:0000256" key="6">
    <source>
        <dbReference type="ARBA" id="ARBA00022670"/>
    </source>
</evidence>
<evidence type="ECO:0000313" key="14">
    <source>
        <dbReference type="EMBL" id="AKL95335.1"/>
    </source>
</evidence>
<dbReference type="RefSeq" id="WP_044824025.1">
    <property type="nucleotide sequence ID" value="NZ_CP009687.1"/>
</dbReference>
<comment type="similarity">
    <text evidence="3 13">Belongs to the peptidase S11 family.</text>
</comment>
<dbReference type="Pfam" id="PF07943">
    <property type="entry name" value="PBP5_C"/>
    <property type="match status" value="1"/>
</dbReference>
<evidence type="ECO:0000256" key="8">
    <source>
        <dbReference type="ARBA" id="ARBA00022801"/>
    </source>
</evidence>
<keyword evidence="6" id="KW-0645">Protease</keyword>
<dbReference type="GO" id="GO:0008360">
    <property type="term" value="P:regulation of cell shape"/>
    <property type="evidence" value="ECO:0007669"/>
    <property type="project" value="UniProtKB-KW"/>
</dbReference>
<dbReference type="SUPFAM" id="SSF56601">
    <property type="entry name" value="beta-lactamase/transpeptidase-like"/>
    <property type="match status" value="1"/>
</dbReference>
<accession>A0A0D8IDJ4</accession>
<dbReference type="InterPro" id="IPR001967">
    <property type="entry name" value="Peptidase_S11_N"/>
</dbReference>
<dbReference type="GO" id="GO:0009252">
    <property type="term" value="P:peptidoglycan biosynthetic process"/>
    <property type="evidence" value="ECO:0007669"/>
    <property type="project" value="UniProtKB-UniPathway"/>
</dbReference>
<evidence type="ECO:0000256" key="9">
    <source>
        <dbReference type="ARBA" id="ARBA00022960"/>
    </source>
</evidence>
<comment type="function">
    <text evidence="1">Removes C-terminal D-alanyl residues from sugar-peptide cell wall precursors.</text>
</comment>
<dbReference type="EMBL" id="CP009687">
    <property type="protein sequence ID" value="AKL95335.1"/>
    <property type="molecule type" value="Genomic_DNA"/>
</dbReference>
<evidence type="ECO:0000256" key="3">
    <source>
        <dbReference type="ARBA" id="ARBA00007164"/>
    </source>
</evidence>
<dbReference type="GO" id="GO:0006508">
    <property type="term" value="P:proteolysis"/>
    <property type="evidence" value="ECO:0007669"/>
    <property type="project" value="UniProtKB-KW"/>
</dbReference>
<dbReference type="STRING" id="84022.CACET_c18870"/>
<dbReference type="PANTHER" id="PTHR21581:SF33">
    <property type="entry name" value="D-ALANYL-D-ALANINE CARBOXYPEPTIDASE DACB"/>
    <property type="match status" value="1"/>
</dbReference>
<comment type="catalytic activity">
    <reaction evidence="12">
        <text>Preferential cleavage: (Ac)2-L-Lys-D-Ala-|-D-Ala. Also transpeptidation of peptidyl-alanyl moieties that are N-acyl substituents of D-alanine.</text>
        <dbReference type="EC" id="3.4.16.4"/>
    </reaction>
</comment>
<evidence type="ECO:0000256" key="10">
    <source>
        <dbReference type="ARBA" id="ARBA00022984"/>
    </source>
</evidence>
<evidence type="ECO:0000256" key="1">
    <source>
        <dbReference type="ARBA" id="ARBA00003217"/>
    </source>
</evidence>
<evidence type="ECO:0000256" key="7">
    <source>
        <dbReference type="ARBA" id="ARBA00022729"/>
    </source>
</evidence>
<protein>
    <recommendedName>
        <fullName evidence="4">serine-type D-Ala-D-Ala carboxypeptidase</fullName>
        <ecNumber evidence="4">3.4.16.4</ecNumber>
    </recommendedName>
</protein>
<dbReference type="SUPFAM" id="SSF69189">
    <property type="entry name" value="Penicillin-binding protein associated domain"/>
    <property type="match status" value="1"/>
</dbReference>
<dbReference type="InterPro" id="IPR037167">
    <property type="entry name" value="Peptidase_S11_C_sf"/>
</dbReference>
<dbReference type="GO" id="GO:0009002">
    <property type="term" value="F:serine-type D-Ala-D-Ala carboxypeptidase activity"/>
    <property type="evidence" value="ECO:0007669"/>
    <property type="project" value="UniProtKB-EC"/>
</dbReference>
<dbReference type="PATRIC" id="fig|84022.5.peg.3345"/>